<dbReference type="PANTHER" id="PTHR34606:SF4">
    <property type="entry name" value="OUTER MEMBRANE LIPOPROTEIN DOLP"/>
    <property type="match status" value="1"/>
</dbReference>
<feature type="domain" description="BON" evidence="2">
    <location>
        <begin position="10"/>
        <end position="78"/>
    </location>
</feature>
<dbReference type="InterPro" id="IPR007055">
    <property type="entry name" value="BON_dom"/>
</dbReference>
<dbReference type="PANTHER" id="PTHR34606">
    <property type="entry name" value="BON DOMAIN-CONTAINING PROTEIN"/>
    <property type="match status" value="1"/>
</dbReference>
<dbReference type="InterPro" id="IPR014004">
    <property type="entry name" value="Transpt-assoc_nodulatn_dom_bac"/>
</dbReference>
<proteinExistence type="predicted"/>
<dbReference type="RefSeq" id="WP_368496176.1">
    <property type="nucleotide sequence ID" value="NZ_CP162511.1"/>
</dbReference>
<dbReference type="AlphaFoldDB" id="A0AB39BBJ7"/>
<dbReference type="SMART" id="SM00749">
    <property type="entry name" value="BON"/>
    <property type="match status" value="3"/>
</dbReference>
<dbReference type="EMBL" id="CP162511">
    <property type="protein sequence ID" value="XDI03758.1"/>
    <property type="molecule type" value="Genomic_DNA"/>
</dbReference>
<accession>A0AB39BBJ7</accession>
<reference evidence="3" key="1">
    <citation type="submission" date="2024-05" db="EMBL/GenBank/DDBJ databases">
        <title>Herbiconiux sp. A18JL235.</title>
        <authorList>
            <person name="Zhang G."/>
        </authorList>
    </citation>
    <scope>NUCLEOTIDE SEQUENCE</scope>
    <source>
        <strain evidence="3">A18JL235</strain>
    </source>
</reference>
<evidence type="ECO:0000259" key="2">
    <source>
        <dbReference type="PROSITE" id="PS50914"/>
    </source>
</evidence>
<dbReference type="InterPro" id="IPR051686">
    <property type="entry name" value="Lipoprotein_DolP"/>
</dbReference>
<dbReference type="PROSITE" id="PS50914">
    <property type="entry name" value="BON"/>
    <property type="match status" value="3"/>
</dbReference>
<dbReference type="Pfam" id="PF04972">
    <property type="entry name" value="BON"/>
    <property type="match status" value="3"/>
</dbReference>
<name>A0AB39BBJ7_9MICO</name>
<protein>
    <submittedName>
        <fullName evidence="3">BON domain-containing protein</fullName>
    </submittedName>
</protein>
<dbReference type="Gene3D" id="3.30.1340.30">
    <property type="match status" value="3"/>
</dbReference>
<feature type="domain" description="BON" evidence="2">
    <location>
        <begin position="84"/>
        <end position="152"/>
    </location>
</feature>
<keyword evidence="1" id="KW-0732">Signal</keyword>
<sequence>MTITEAAGLTDAQIKKLVDDELRWTPGVDAPAIGVAVTNGVVTLTGEVPYYWHRHTAAKAVLRMRGVQAVANEITVRGSHDTPTDTEIATAIAQALHWSARIPTGEIDAEVHDGGVVLTGEVSWDITRQGAEREVAAVKGVRWVDNRITLAPRASAAGTHKRITDALERNALTDAEAIHVDVDGTTVILTGEVRSYDAKHQAELAAWRSPHVTRVRNDLIIDTHAAEVRP</sequence>
<organism evidence="3">
    <name type="scientific">Herbiconiux sp. A18JL235</name>
    <dbReference type="NCBI Taxonomy" id="3152363"/>
    <lineage>
        <taxon>Bacteria</taxon>
        <taxon>Bacillati</taxon>
        <taxon>Actinomycetota</taxon>
        <taxon>Actinomycetes</taxon>
        <taxon>Micrococcales</taxon>
        <taxon>Microbacteriaceae</taxon>
        <taxon>Herbiconiux</taxon>
    </lineage>
</organism>
<feature type="domain" description="BON" evidence="2">
    <location>
        <begin position="155"/>
        <end position="223"/>
    </location>
</feature>
<gene>
    <name evidence="3" type="ORF">ABFY20_10380</name>
</gene>
<evidence type="ECO:0000313" key="3">
    <source>
        <dbReference type="EMBL" id="XDI03758.1"/>
    </source>
</evidence>
<evidence type="ECO:0000256" key="1">
    <source>
        <dbReference type="ARBA" id="ARBA00022729"/>
    </source>
</evidence>